<proteinExistence type="predicted"/>
<evidence type="ECO:0000313" key="3">
    <source>
        <dbReference type="Proteomes" id="UP000284109"/>
    </source>
</evidence>
<gene>
    <name evidence="2" type="ORF">DS831_08480</name>
</gene>
<dbReference type="Proteomes" id="UP000284109">
    <property type="component" value="Unassembled WGS sequence"/>
</dbReference>
<name>A0A417ZFX8_9LACO</name>
<keyword evidence="3" id="KW-1185">Reference proteome</keyword>
<dbReference type="InterPro" id="IPR010330">
    <property type="entry name" value="CoiA_nuc"/>
</dbReference>
<dbReference type="Pfam" id="PF06054">
    <property type="entry name" value="CoiA_nuc"/>
    <property type="match status" value="1"/>
</dbReference>
<dbReference type="AlphaFoldDB" id="A0A417ZFX8"/>
<evidence type="ECO:0000259" key="1">
    <source>
        <dbReference type="Pfam" id="PF06054"/>
    </source>
</evidence>
<evidence type="ECO:0000313" key="2">
    <source>
        <dbReference type="EMBL" id="RHW50182.1"/>
    </source>
</evidence>
<dbReference type="OrthoDB" id="3784230at2"/>
<dbReference type="EMBL" id="QOCR01000004">
    <property type="protein sequence ID" value="RHW50182.1"/>
    <property type="molecule type" value="Genomic_DNA"/>
</dbReference>
<feature type="domain" description="Competence protein CoiA nuclease-like" evidence="1">
    <location>
        <begin position="55"/>
        <end position="191"/>
    </location>
</feature>
<accession>A0A417ZFX8</accession>
<reference evidence="2 3" key="1">
    <citation type="submission" date="2018-07" db="EMBL/GenBank/DDBJ databases">
        <title>Genome sequences of six Lactobacillus spp. isolated from bumble bee guts.</title>
        <authorList>
            <person name="Motta E.V.S."/>
            <person name="Moran N.A."/>
        </authorList>
    </citation>
    <scope>NUCLEOTIDE SEQUENCE [LARGE SCALE GENOMIC DNA]</scope>
    <source>
        <strain evidence="2 3">BI-1.1</strain>
    </source>
</reference>
<comment type="caution">
    <text evidence="2">The sequence shown here is derived from an EMBL/GenBank/DDBJ whole genome shotgun (WGS) entry which is preliminary data.</text>
</comment>
<organism evidence="2 3">
    <name type="scientific">Bombilactobacillus bombi</name>
    <dbReference type="NCBI Taxonomy" id="1303590"/>
    <lineage>
        <taxon>Bacteria</taxon>
        <taxon>Bacillati</taxon>
        <taxon>Bacillota</taxon>
        <taxon>Bacilli</taxon>
        <taxon>Lactobacillales</taxon>
        <taxon>Lactobacillaceae</taxon>
        <taxon>Bombilactobacillus</taxon>
    </lineage>
</organism>
<sequence>MLAAYNQKGKLIYAIQNPAYELFFCPKCKRPVQLIKGVKRPYFRHIGSKTITAPESSLHLAGKHWLAQFFASFFLVDLEYVWDAEQRLDLYARNQRWQFAIEYQCSPISKKELQRRNQLYVQKGLKPLWIFGPQHYQQAHKLRHLQNIVSYSSSWGFYVLFKLPQDDFLRLNHHYQSSPYSNKLYWQQAKIENWQQLSHLKPKSPSYPVHTIDWQQWYQFQQLHPQQNFIALQNWCYQHQCSLLFFIKKTPPITMFPIYRYWPCYLTILKLMDTNVVADLPLISESVIQACVTADQAKFDNLF</sequence>
<protein>
    <recommendedName>
        <fullName evidence="1">Competence protein CoiA nuclease-like domain-containing protein</fullName>
    </recommendedName>
</protein>